<name>A0A6S6TPH4_9BACT</name>
<proteinExistence type="predicted"/>
<reference evidence="1" key="1">
    <citation type="submission" date="2020-01" db="EMBL/GenBank/DDBJ databases">
        <authorList>
            <person name="Meier V. D."/>
            <person name="Meier V D."/>
        </authorList>
    </citation>
    <scope>NUCLEOTIDE SEQUENCE</scope>
    <source>
        <strain evidence="1">HLG_WM_MAG_06</strain>
    </source>
</reference>
<dbReference type="EMBL" id="CACVAP010000086">
    <property type="protein sequence ID" value="CAA6817763.1"/>
    <property type="molecule type" value="Genomic_DNA"/>
</dbReference>
<evidence type="ECO:0000313" key="1">
    <source>
        <dbReference type="EMBL" id="CAA6817763.1"/>
    </source>
</evidence>
<gene>
    <name evidence="1" type="ORF">HELGO_WM1378</name>
</gene>
<organism evidence="1">
    <name type="scientific">uncultured Sulfurovum sp</name>
    <dbReference type="NCBI Taxonomy" id="269237"/>
    <lineage>
        <taxon>Bacteria</taxon>
        <taxon>Pseudomonadati</taxon>
        <taxon>Campylobacterota</taxon>
        <taxon>Epsilonproteobacteria</taxon>
        <taxon>Campylobacterales</taxon>
        <taxon>Sulfurovaceae</taxon>
        <taxon>Sulfurovum</taxon>
        <taxon>environmental samples</taxon>
    </lineage>
</organism>
<protein>
    <submittedName>
        <fullName evidence="1">Uncharacterized protein</fullName>
    </submittedName>
</protein>
<sequence>MQTLKIEVSNSIYEHIIFFLQSLPKNLINISYENNTKEIPKDSIKNQMEELFKNSNINTFKEIKDPVSWQQSIRN</sequence>
<dbReference type="AlphaFoldDB" id="A0A6S6TPH4"/>
<accession>A0A6S6TPH4</accession>